<dbReference type="VEuPathDB" id="VectorBase:SCAU006446"/>
<dbReference type="InterPro" id="IPR013604">
    <property type="entry name" value="7TM_chemorcpt"/>
</dbReference>
<name>A0A1I8PB21_STOCA</name>
<dbReference type="Proteomes" id="UP000095300">
    <property type="component" value="Unassembled WGS sequence"/>
</dbReference>
<feature type="transmembrane region" description="Helical" evidence="6">
    <location>
        <begin position="80"/>
        <end position="102"/>
    </location>
</feature>
<accession>A0A1I8PB21</accession>
<evidence type="ECO:0000256" key="3">
    <source>
        <dbReference type="ARBA" id="ARBA00022692"/>
    </source>
</evidence>
<sequence>MTKHLLTVQQYCKQMVQFFCIFAGLTSYWYDYKRAQFRRNMLTRLMLVTVNIAALAVIIHEDRRFLMNLKEKAVNPVLKYMATSRFFIILLPPMFTFGQILLSDSKLIELKQRLQSLEMESHTKLVHCKSIERNIGQLYYLKWLLTAFIYCMLVYRNMIEGEWWSMSILYVNMIFLSTSWMFQYFQVLAKICRLCQYFDKHLQKLVGEITNNWNAMDADKEHGLCFETYWLRSKHFELCRLWQELEALSKWLIFFKRLVSLISIGMHIYMAIAELQFFSIVSLIMYDLSDFLPEMLDFYLNDYLCDLAKKTFADLQLTIGALNIMDSTQPKLSREFDVFSLYLCYEKLKFQLAAPLKLGRQTWFAMMSAIATWAIVLGQAHMSAA</sequence>
<dbReference type="EnsemblMetazoa" id="SCAU006446-RA">
    <property type="protein sequence ID" value="SCAU006446-PA"/>
    <property type="gene ID" value="SCAU006446"/>
</dbReference>
<dbReference type="GO" id="GO:0007165">
    <property type="term" value="P:signal transduction"/>
    <property type="evidence" value="ECO:0007669"/>
    <property type="project" value="UniProtKB-KW"/>
</dbReference>
<evidence type="ECO:0000313" key="8">
    <source>
        <dbReference type="Proteomes" id="UP000095300"/>
    </source>
</evidence>
<feature type="transmembrane region" description="Helical" evidence="6">
    <location>
        <begin position="139"/>
        <end position="158"/>
    </location>
</feature>
<keyword evidence="5 6" id="KW-0472">Membrane</keyword>
<keyword evidence="8" id="KW-1185">Reference proteome</keyword>
<comment type="function">
    <text evidence="6">Gustatory receptor which mediates acceptance or avoidance behavior, depending on its substrates.</text>
</comment>
<comment type="subcellular location">
    <subcellularLocation>
        <location evidence="1 6">Cell membrane</location>
        <topology evidence="1 6">Multi-pass membrane protein</topology>
    </subcellularLocation>
</comment>
<feature type="transmembrane region" description="Helical" evidence="6">
    <location>
        <begin position="14"/>
        <end position="30"/>
    </location>
</feature>
<evidence type="ECO:0000256" key="4">
    <source>
        <dbReference type="ARBA" id="ARBA00022989"/>
    </source>
</evidence>
<dbReference type="GO" id="GO:0005886">
    <property type="term" value="C:plasma membrane"/>
    <property type="evidence" value="ECO:0007669"/>
    <property type="project" value="UniProtKB-SubCell"/>
</dbReference>
<dbReference type="Pfam" id="PF08395">
    <property type="entry name" value="7tm_7"/>
    <property type="match status" value="1"/>
</dbReference>
<reference evidence="7" key="1">
    <citation type="submission" date="2020-05" db="UniProtKB">
        <authorList>
            <consortium name="EnsemblMetazoa"/>
        </authorList>
    </citation>
    <scope>IDENTIFICATION</scope>
    <source>
        <strain evidence="7">USDA</strain>
    </source>
</reference>
<protein>
    <recommendedName>
        <fullName evidence="6">Gustatory receptor</fullName>
    </recommendedName>
</protein>
<comment type="similarity">
    <text evidence="6">Belongs to the insect chemoreceptor superfamily. Gustatory receptor (GR) family.</text>
</comment>
<evidence type="ECO:0000256" key="2">
    <source>
        <dbReference type="ARBA" id="ARBA00022475"/>
    </source>
</evidence>
<feature type="transmembrane region" description="Helical" evidence="6">
    <location>
        <begin position="258"/>
        <end position="286"/>
    </location>
</feature>
<keyword evidence="6" id="KW-0807">Transducer</keyword>
<organism evidence="7 8">
    <name type="scientific">Stomoxys calcitrans</name>
    <name type="common">Stable fly</name>
    <name type="synonym">Conops calcitrans</name>
    <dbReference type="NCBI Taxonomy" id="35570"/>
    <lineage>
        <taxon>Eukaryota</taxon>
        <taxon>Metazoa</taxon>
        <taxon>Ecdysozoa</taxon>
        <taxon>Arthropoda</taxon>
        <taxon>Hexapoda</taxon>
        <taxon>Insecta</taxon>
        <taxon>Pterygota</taxon>
        <taxon>Neoptera</taxon>
        <taxon>Endopterygota</taxon>
        <taxon>Diptera</taxon>
        <taxon>Brachycera</taxon>
        <taxon>Muscomorpha</taxon>
        <taxon>Muscoidea</taxon>
        <taxon>Muscidae</taxon>
        <taxon>Stomoxys</taxon>
    </lineage>
</organism>
<feature type="transmembrane region" description="Helical" evidence="6">
    <location>
        <begin position="164"/>
        <end position="185"/>
    </location>
</feature>
<evidence type="ECO:0000256" key="6">
    <source>
        <dbReference type="RuleBase" id="RU363108"/>
    </source>
</evidence>
<evidence type="ECO:0000256" key="5">
    <source>
        <dbReference type="ARBA" id="ARBA00023136"/>
    </source>
</evidence>
<proteinExistence type="inferred from homology"/>
<dbReference type="GO" id="GO:0050909">
    <property type="term" value="P:sensory perception of taste"/>
    <property type="evidence" value="ECO:0007669"/>
    <property type="project" value="InterPro"/>
</dbReference>
<feature type="transmembrane region" description="Helical" evidence="6">
    <location>
        <begin position="362"/>
        <end position="380"/>
    </location>
</feature>
<evidence type="ECO:0000256" key="1">
    <source>
        <dbReference type="ARBA" id="ARBA00004651"/>
    </source>
</evidence>
<keyword evidence="4 6" id="KW-1133">Transmembrane helix</keyword>
<evidence type="ECO:0000313" key="7">
    <source>
        <dbReference type="EnsemblMetazoa" id="SCAU006446-PA"/>
    </source>
</evidence>
<dbReference type="AlphaFoldDB" id="A0A1I8PB21"/>
<keyword evidence="6" id="KW-0675">Receptor</keyword>
<feature type="transmembrane region" description="Helical" evidence="6">
    <location>
        <begin position="42"/>
        <end position="60"/>
    </location>
</feature>
<keyword evidence="3 6" id="KW-0812">Transmembrane</keyword>
<keyword evidence="2 6" id="KW-1003">Cell membrane</keyword>